<proteinExistence type="predicted"/>
<dbReference type="AlphaFoldDB" id="A0A8X6FAY5"/>
<protein>
    <submittedName>
        <fullName evidence="1">Uncharacterized protein</fullName>
    </submittedName>
</protein>
<comment type="caution">
    <text evidence="1">The sequence shown here is derived from an EMBL/GenBank/DDBJ whole genome shotgun (WGS) entry which is preliminary data.</text>
</comment>
<dbReference type="Proteomes" id="UP000887116">
    <property type="component" value="Unassembled WGS sequence"/>
</dbReference>
<name>A0A8X6FAY5_TRICU</name>
<evidence type="ECO:0000313" key="2">
    <source>
        <dbReference type="Proteomes" id="UP000887116"/>
    </source>
</evidence>
<organism evidence="1 2">
    <name type="scientific">Trichonephila clavata</name>
    <name type="common">Joro spider</name>
    <name type="synonym">Nephila clavata</name>
    <dbReference type="NCBI Taxonomy" id="2740835"/>
    <lineage>
        <taxon>Eukaryota</taxon>
        <taxon>Metazoa</taxon>
        <taxon>Ecdysozoa</taxon>
        <taxon>Arthropoda</taxon>
        <taxon>Chelicerata</taxon>
        <taxon>Arachnida</taxon>
        <taxon>Araneae</taxon>
        <taxon>Araneomorphae</taxon>
        <taxon>Entelegynae</taxon>
        <taxon>Araneoidea</taxon>
        <taxon>Nephilidae</taxon>
        <taxon>Trichonephila</taxon>
    </lineage>
</organism>
<accession>A0A8X6FAY5</accession>
<reference evidence="1" key="1">
    <citation type="submission" date="2020-07" db="EMBL/GenBank/DDBJ databases">
        <title>Multicomponent nature underlies the extraordinary mechanical properties of spider dragline silk.</title>
        <authorList>
            <person name="Kono N."/>
            <person name="Nakamura H."/>
            <person name="Mori M."/>
            <person name="Yoshida Y."/>
            <person name="Ohtoshi R."/>
            <person name="Malay A.D."/>
            <person name="Moran D.A.P."/>
            <person name="Tomita M."/>
            <person name="Numata K."/>
            <person name="Arakawa K."/>
        </authorList>
    </citation>
    <scope>NUCLEOTIDE SEQUENCE</scope>
</reference>
<sequence>MTRDVEDFLDKIGSISSSFDKETQKVDSHVYLHPKALTGGTQKKVLGMRVFRTAWFKGLMQPLYILSVPE</sequence>
<gene>
    <name evidence="1" type="ORF">TNCT_27671</name>
</gene>
<evidence type="ECO:0000313" key="1">
    <source>
        <dbReference type="EMBL" id="GFQ75640.1"/>
    </source>
</evidence>
<keyword evidence="2" id="KW-1185">Reference proteome</keyword>
<dbReference type="EMBL" id="BMAO01021578">
    <property type="protein sequence ID" value="GFQ75640.1"/>
    <property type="molecule type" value="Genomic_DNA"/>
</dbReference>